<comment type="catalytic activity">
    <reaction evidence="1">
        <text>a 1,2-diacyl-sn-glycero-3-phosphocholine + H2O = a 1,2-diacyl-sn-glycero-3-phosphate + choline + H(+)</text>
        <dbReference type="Rhea" id="RHEA:14445"/>
        <dbReference type="ChEBI" id="CHEBI:15354"/>
        <dbReference type="ChEBI" id="CHEBI:15377"/>
        <dbReference type="ChEBI" id="CHEBI:15378"/>
        <dbReference type="ChEBI" id="CHEBI:57643"/>
        <dbReference type="ChEBI" id="CHEBI:58608"/>
        <dbReference type="EC" id="3.1.4.4"/>
    </reaction>
</comment>
<dbReference type="Proteomes" id="UP000606991">
    <property type="component" value="Unassembled WGS sequence"/>
</dbReference>
<gene>
    <name evidence="9" type="ORF">DLM65_02030</name>
    <name evidence="8" type="ORF">JF886_06035</name>
</gene>
<dbReference type="EMBL" id="JAEKNS010000067">
    <property type="protein sequence ID" value="MBJ7594413.1"/>
    <property type="molecule type" value="Genomic_DNA"/>
</dbReference>
<sequence>MRALASIALSAVLMAGCGQPTPARLGPDGSVAPPRLLSPASPVASGADVVTVLRSGEPTFTELRRLIDEARRTVDVEVYEFGRADLASSLAAAHGRGVAVTMIADPSELATVATAQTLRASGVDVVDYPVRARMIDHVKLLVVDGVVAAVGGINWGARSAANHDFDVEVRGPAVANLGRVFVRDLVTCGRPAVVPEALLDPAVVVGATLPGAEILPMVLGAIDGARRSLDVAMYTLTDAQVVAAMEGALARGVAVRVLLDPAQRASDPSAASLRAHGVAVRLYRSAGEKLHAKAAIVDGSTVVMGSANWTVSGFEHNHELDVTIPANPRLASSFTEQFDSDWTASG</sequence>
<comment type="caution">
    <text evidence="9">The sequence shown here is derived from an EMBL/GenBank/DDBJ whole genome shotgun (WGS) entry which is preliminary data.</text>
</comment>
<dbReference type="SMART" id="SM00155">
    <property type="entry name" value="PLDc"/>
    <property type="match status" value="2"/>
</dbReference>
<dbReference type="EMBL" id="QHBU01000037">
    <property type="protein sequence ID" value="PZR83376.1"/>
    <property type="molecule type" value="Genomic_DNA"/>
</dbReference>
<name>A0A2W5ZKI0_9BACT</name>
<evidence type="ECO:0000256" key="2">
    <source>
        <dbReference type="ARBA" id="ARBA00008664"/>
    </source>
</evidence>
<dbReference type="InterPro" id="IPR025202">
    <property type="entry name" value="PLD-like_dom"/>
</dbReference>
<protein>
    <recommendedName>
        <fullName evidence="3">phospholipase D</fullName>
        <ecNumber evidence="3">3.1.4.4</ecNumber>
    </recommendedName>
</protein>
<evidence type="ECO:0000313" key="10">
    <source>
        <dbReference type="Proteomes" id="UP000248724"/>
    </source>
</evidence>
<proteinExistence type="inferred from homology"/>
<dbReference type="SUPFAM" id="SSF56024">
    <property type="entry name" value="Phospholipase D/nuclease"/>
    <property type="match status" value="2"/>
</dbReference>
<evidence type="ECO:0000256" key="3">
    <source>
        <dbReference type="ARBA" id="ARBA00012027"/>
    </source>
</evidence>
<evidence type="ECO:0000256" key="5">
    <source>
        <dbReference type="ARBA" id="ARBA00022963"/>
    </source>
</evidence>
<dbReference type="PANTHER" id="PTHR43856:SF1">
    <property type="entry name" value="MITOCHONDRIAL CARDIOLIPIN HYDROLASE"/>
    <property type="match status" value="1"/>
</dbReference>
<reference evidence="9 10" key="1">
    <citation type="journal article" date="2017" name="Nature">
        <title>Atmospheric trace gases support primary production in Antarctic desert surface soil.</title>
        <authorList>
            <person name="Ji M."/>
            <person name="Greening C."/>
            <person name="Vanwonterghem I."/>
            <person name="Carere C.R."/>
            <person name="Bay S.K."/>
            <person name="Steen J.A."/>
            <person name="Montgomery K."/>
            <person name="Lines T."/>
            <person name="Beardall J."/>
            <person name="van Dorst J."/>
            <person name="Snape I."/>
            <person name="Stott M.B."/>
            <person name="Hugenholtz P."/>
            <person name="Ferrari B.C."/>
        </authorList>
    </citation>
    <scope>NUCLEOTIDE SEQUENCE [LARGE SCALE GENOMIC DNA]</scope>
    <source>
        <strain evidence="9">RRmetagenome_bin12</strain>
    </source>
</reference>
<dbReference type="PANTHER" id="PTHR43856">
    <property type="entry name" value="CARDIOLIPIN HYDROLASE"/>
    <property type="match status" value="1"/>
</dbReference>
<evidence type="ECO:0000259" key="7">
    <source>
        <dbReference type="PROSITE" id="PS50035"/>
    </source>
</evidence>
<dbReference type="PROSITE" id="PS50035">
    <property type="entry name" value="PLD"/>
    <property type="match status" value="2"/>
</dbReference>
<dbReference type="CDD" id="cd09116">
    <property type="entry name" value="PLDc_Nuc_like"/>
    <property type="match status" value="1"/>
</dbReference>
<dbReference type="GO" id="GO:0016891">
    <property type="term" value="F:RNA endonuclease activity producing 5'-phosphomonoesters, hydrolytic mechanism"/>
    <property type="evidence" value="ECO:0007669"/>
    <property type="project" value="TreeGrafter"/>
</dbReference>
<dbReference type="InterPro" id="IPR051406">
    <property type="entry name" value="PLD_domain"/>
</dbReference>
<organism evidence="9 10">
    <name type="scientific">Candidatus Aeolococcus gillhamiae</name>
    <dbReference type="NCBI Taxonomy" id="3127015"/>
    <lineage>
        <taxon>Bacteria</taxon>
        <taxon>Bacillati</taxon>
        <taxon>Candidatus Dormiibacterota</taxon>
        <taxon>Candidatus Dormibacteria</taxon>
        <taxon>Candidatus Aeolococcales</taxon>
        <taxon>Candidatus Aeolococcaceae</taxon>
        <taxon>Candidatus Aeolococcus</taxon>
    </lineage>
</organism>
<evidence type="ECO:0000313" key="11">
    <source>
        <dbReference type="Proteomes" id="UP000606991"/>
    </source>
</evidence>
<dbReference type="PROSITE" id="PS51257">
    <property type="entry name" value="PROKAR_LIPOPROTEIN"/>
    <property type="match status" value="1"/>
</dbReference>
<reference evidence="9" key="2">
    <citation type="submission" date="2018-05" db="EMBL/GenBank/DDBJ databases">
        <authorList>
            <person name="Ferrari B."/>
        </authorList>
    </citation>
    <scope>NUCLEOTIDE SEQUENCE</scope>
    <source>
        <strain evidence="9">RRmetagenome_bin12</strain>
    </source>
</reference>
<dbReference type="Proteomes" id="UP000248724">
    <property type="component" value="Unassembled WGS sequence"/>
</dbReference>
<dbReference type="Pfam" id="PF13091">
    <property type="entry name" value="PLDc_2"/>
    <property type="match status" value="2"/>
</dbReference>
<dbReference type="EC" id="3.1.4.4" evidence="3"/>
<dbReference type="GO" id="GO:0016042">
    <property type="term" value="P:lipid catabolic process"/>
    <property type="evidence" value="ECO:0007669"/>
    <property type="project" value="UniProtKB-KW"/>
</dbReference>
<dbReference type="Gene3D" id="3.30.870.10">
    <property type="entry name" value="Endonuclease Chain A"/>
    <property type="match status" value="2"/>
</dbReference>
<evidence type="ECO:0000256" key="1">
    <source>
        <dbReference type="ARBA" id="ARBA00000798"/>
    </source>
</evidence>
<dbReference type="AlphaFoldDB" id="A0A2W5ZKI0"/>
<evidence type="ECO:0000313" key="8">
    <source>
        <dbReference type="EMBL" id="MBJ7594413.1"/>
    </source>
</evidence>
<comment type="similarity">
    <text evidence="2">Belongs to the phospholipase D family.</text>
</comment>
<accession>A0A934K2I2</accession>
<accession>A0A2W5ZKI0</accession>
<keyword evidence="5" id="KW-0442">Lipid degradation</keyword>
<keyword evidence="6" id="KW-0443">Lipid metabolism</keyword>
<dbReference type="RefSeq" id="WP_337310584.1">
    <property type="nucleotide sequence ID" value="NZ_JAEKNS010000067.1"/>
</dbReference>
<dbReference type="InterPro" id="IPR001736">
    <property type="entry name" value="PLipase_D/transphosphatidylase"/>
</dbReference>
<evidence type="ECO:0000256" key="6">
    <source>
        <dbReference type="ARBA" id="ARBA00023098"/>
    </source>
</evidence>
<reference evidence="8 11" key="3">
    <citation type="submission" date="2020-10" db="EMBL/GenBank/DDBJ databases">
        <title>Ca. Dormibacterota MAGs.</title>
        <authorList>
            <person name="Montgomery K."/>
        </authorList>
    </citation>
    <scope>NUCLEOTIDE SEQUENCE [LARGE SCALE GENOMIC DNA]</scope>
    <source>
        <strain evidence="8">SC8812_S17_18</strain>
    </source>
</reference>
<dbReference type="GO" id="GO:0006793">
    <property type="term" value="P:phosphorus metabolic process"/>
    <property type="evidence" value="ECO:0007669"/>
    <property type="project" value="UniProtKB-ARBA"/>
</dbReference>
<dbReference type="GO" id="GO:0004630">
    <property type="term" value="F:phospholipase D activity"/>
    <property type="evidence" value="ECO:0007669"/>
    <property type="project" value="UniProtKB-EC"/>
</dbReference>
<evidence type="ECO:0000256" key="4">
    <source>
        <dbReference type="ARBA" id="ARBA00022801"/>
    </source>
</evidence>
<keyword evidence="4" id="KW-0378">Hydrolase</keyword>
<feature type="domain" description="PLD phosphodiesterase" evidence="7">
    <location>
        <begin position="286"/>
        <end position="313"/>
    </location>
</feature>
<evidence type="ECO:0000313" key="9">
    <source>
        <dbReference type="EMBL" id="PZR83376.1"/>
    </source>
</evidence>
<feature type="domain" description="PLD phosphodiesterase" evidence="7">
    <location>
        <begin position="132"/>
        <end position="159"/>
    </location>
</feature>